<dbReference type="EMBL" id="QXFJ01000030">
    <property type="protein sequence ID" value="RIV68832.1"/>
    <property type="molecule type" value="Genomic_DNA"/>
</dbReference>
<organism evidence="1 2">
    <name type="scientific">Flagellimonas aequoris</name>
    <dbReference type="NCBI Taxonomy" id="2306997"/>
    <lineage>
        <taxon>Bacteria</taxon>
        <taxon>Pseudomonadati</taxon>
        <taxon>Bacteroidota</taxon>
        <taxon>Flavobacteriia</taxon>
        <taxon>Flavobacteriales</taxon>
        <taxon>Flavobacteriaceae</taxon>
        <taxon>Flagellimonas</taxon>
    </lineage>
</organism>
<reference evidence="1 2" key="1">
    <citation type="submission" date="2018-08" db="EMBL/GenBank/DDBJ databases">
        <title>Proposal of Muricauda 72 sp.nov. and Muricauda NH166 sp.nov., isolated from seawater.</title>
        <authorList>
            <person name="Cheng H."/>
            <person name="Wu Y.-H."/>
            <person name="Guo L.-L."/>
            <person name="Xu X.-W."/>
        </authorList>
    </citation>
    <scope>NUCLEOTIDE SEQUENCE [LARGE SCALE GENOMIC DNA]</scope>
    <source>
        <strain evidence="1 2">NH166</strain>
    </source>
</reference>
<accession>A0A418N4Q6</accession>
<name>A0A418N4Q6_9FLAO</name>
<proteinExistence type="predicted"/>
<sequence>MLEMAFKLHKRAISYLSLVLALGILTPSVVKLAHAIYGHSQEQKCLAQGTNHIHSANFHCDFHDFTLASKVFFNSSFTYVPVDIPEIVHNETAYHFVFKPFKAQYHALRGPPRVVTSTAV</sequence>
<gene>
    <name evidence="1" type="ORF">D2U88_16785</name>
</gene>
<protein>
    <submittedName>
        <fullName evidence="1">Uncharacterized protein</fullName>
    </submittedName>
</protein>
<dbReference type="AlphaFoldDB" id="A0A418N4Q6"/>
<dbReference type="Proteomes" id="UP000284189">
    <property type="component" value="Unassembled WGS sequence"/>
</dbReference>
<evidence type="ECO:0000313" key="1">
    <source>
        <dbReference type="EMBL" id="RIV68832.1"/>
    </source>
</evidence>
<comment type="caution">
    <text evidence="1">The sequence shown here is derived from an EMBL/GenBank/DDBJ whole genome shotgun (WGS) entry which is preliminary data.</text>
</comment>
<evidence type="ECO:0000313" key="2">
    <source>
        <dbReference type="Proteomes" id="UP000284189"/>
    </source>
</evidence>